<reference evidence="2" key="1">
    <citation type="journal article" date="2019" name="Int. J. Syst. Evol. Microbiol.">
        <title>The Global Catalogue of Microorganisms (GCM) 10K type strain sequencing project: providing services to taxonomists for standard genome sequencing and annotation.</title>
        <authorList>
            <consortium name="The Broad Institute Genomics Platform"/>
            <consortium name="The Broad Institute Genome Sequencing Center for Infectious Disease"/>
            <person name="Wu L."/>
            <person name="Ma J."/>
        </authorList>
    </citation>
    <scope>NUCLEOTIDE SEQUENCE [LARGE SCALE GENOMIC DNA]</scope>
    <source>
        <strain evidence="2">JCM 10425</strain>
    </source>
</reference>
<dbReference type="Proteomes" id="UP001500967">
    <property type="component" value="Unassembled WGS sequence"/>
</dbReference>
<evidence type="ECO:0008006" key="3">
    <source>
        <dbReference type="Google" id="ProtNLM"/>
    </source>
</evidence>
<proteinExistence type="predicted"/>
<gene>
    <name evidence="1" type="ORF">GCM10009539_02570</name>
</gene>
<keyword evidence="2" id="KW-1185">Reference proteome</keyword>
<sequence length="130" mass="13644">MTVLLVAVVLIAAGCGSRPEAPDPTPTGGTPIRTMARTEVGARLVLTAGVERVLGPTAFVVSDADLPDRGLLILSPSVPEEVRPSAVVHVEGVVAIVRVGEFTRFPLGDPARVRPYDGKKALIANQITLW</sequence>
<comment type="caution">
    <text evidence="1">The sequence shown here is derived from an EMBL/GenBank/DDBJ whole genome shotgun (WGS) entry which is preliminary data.</text>
</comment>
<protein>
    <recommendedName>
        <fullName evidence="3">Lipoprotein</fullName>
    </recommendedName>
</protein>
<dbReference type="EMBL" id="BAAAGX010000002">
    <property type="protein sequence ID" value="GAA0220841.1"/>
    <property type="molecule type" value="Genomic_DNA"/>
</dbReference>
<name>A0ABP3D1B9_9ACTN</name>
<evidence type="ECO:0000313" key="1">
    <source>
        <dbReference type="EMBL" id="GAA0220841.1"/>
    </source>
</evidence>
<evidence type="ECO:0000313" key="2">
    <source>
        <dbReference type="Proteomes" id="UP001500967"/>
    </source>
</evidence>
<organism evidence="1 2">
    <name type="scientific">Cryptosporangium japonicum</name>
    <dbReference type="NCBI Taxonomy" id="80872"/>
    <lineage>
        <taxon>Bacteria</taxon>
        <taxon>Bacillati</taxon>
        <taxon>Actinomycetota</taxon>
        <taxon>Actinomycetes</taxon>
        <taxon>Cryptosporangiales</taxon>
        <taxon>Cryptosporangiaceae</taxon>
        <taxon>Cryptosporangium</taxon>
    </lineage>
</organism>
<accession>A0ABP3D1B9</accession>